<gene>
    <name evidence="6" type="ORF">TWF506_008971</name>
</gene>
<dbReference type="EMBL" id="JAVHJM010000006">
    <property type="protein sequence ID" value="KAK6512805.1"/>
    <property type="molecule type" value="Genomic_DNA"/>
</dbReference>
<dbReference type="Gene3D" id="3.40.50.300">
    <property type="entry name" value="P-loop containing nucleotide triphosphate hydrolases"/>
    <property type="match status" value="1"/>
</dbReference>
<dbReference type="PROSITE" id="PS50297">
    <property type="entry name" value="ANK_REP_REGION"/>
    <property type="match status" value="14"/>
</dbReference>
<keyword evidence="7" id="KW-1185">Reference proteome</keyword>
<dbReference type="PANTHER" id="PTHR24173:SF74">
    <property type="entry name" value="ANKYRIN REPEAT DOMAIN-CONTAINING PROTEIN 16"/>
    <property type="match status" value="1"/>
</dbReference>
<organism evidence="6 7">
    <name type="scientific">Arthrobotrys conoides</name>
    <dbReference type="NCBI Taxonomy" id="74498"/>
    <lineage>
        <taxon>Eukaryota</taxon>
        <taxon>Fungi</taxon>
        <taxon>Dikarya</taxon>
        <taxon>Ascomycota</taxon>
        <taxon>Pezizomycotina</taxon>
        <taxon>Orbiliomycetes</taxon>
        <taxon>Orbiliales</taxon>
        <taxon>Orbiliaceae</taxon>
        <taxon>Arthrobotrys</taxon>
    </lineage>
</organism>
<dbReference type="AlphaFoldDB" id="A0AAN8RWR4"/>
<dbReference type="Proteomes" id="UP001307849">
    <property type="component" value="Unassembled WGS sequence"/>
</dbReference>
<dbReference type="PRINTS" id="PR01415">
    <property type="entry name" value="ANKYRIN"/>
</dbReference>
<feature type="repeat" description="ANK" evidence="3">
    <location>
        <begin position="974"/>
        <end position="1006"/>
    </location>
</feature>
<feature type="repeat" description="ANK" evidence="3">
    <location>
        <begin position="580"/>
        <end position="612"/>
    </location>
</feature>
<dbReference type="PROSITE" id="PS50088">
    <property type="entry name" value="ANK_REPEAT"/>
    <property type="match status" value="14"/>
</dbReference>
<evidence type="ECO:0000313" key="7">
    <source>
        <dbReference type="Proteomes" id="UP001307849"/>
    </source>
</evidence>
<dbReference type="Gene3D" id="1.25.40.20">
    <property type="entry name" value="Ankyrin repeat-containing domain"/>
    <property type="match status" value="5"/>
</dbReference>
<feature type="repeat" description="ANK" evidence="3">
    <location>
        <begin position="772"/>
        <end position="804"/>
    </location>
</feature>
<feature type="repeat" description="ANK" evidence="3">
    <location>
        <begin position="705"/>
        <end position="737"/>
    </location>
</feature>
<dbReference type="InterPro" id="IPR056884">
    <property type="entry name" value="NPHP3-like_N"/>
</dbReference>
<dbReference type="InterPro" id="IPR002110">
    <property type="entry name" value="Ankyrin_rpt"/>
</dbReference>
<dbReference type="Pfam" id="PF12796">
    <property type="entry name" value="Ank_2"/>
    <property type="match status" value="5"/>
</dbReference>
<name>A0AAN8RWR4_9PEZI</name>
<sequence>MLWVSADPGCGKSVLAKYLIDSVLPSTATTCYFFFKDDFVGQESITTALCCILFQLFRAKPSLLSETVIEQFEIAGEEFTDSFSELWNILLLAAQNEEAGEIVCVLDAIDECKDKSQLIQKLHQLYSTETNFNLKFLVTSRPYREIRQVFQSLKALGSSFAHISGEDESEMDQISQEIGVFIEAKVQDIGDKLKLTNTEKEFLLERFRHTPNRTYLWVHLALDSIEREIKANNNITKNRMIEITSQLQLPTTLDEAYEEVLSRSSNPEQAKKLLQIVVAVARPLTLQEMNLALALDDSHQSYKSLDLTPEERFRDDIRDLCGLFITVIDSRIYLFHQTAKEFLVRKTLGSNPTEGSLNWKHSLQLQDSHRILADICIQHLLFTEFETHPLYKGGVVSEYIQRNVFLDYSATHWTTHLHGSQIEEAEIESILKLCDTSSKRCLTWFRIYWANIVSYISPGSGTSADFPEDITTLMVVSYLGFAKVVNFLLGSDDSIDINTKDGKHGRSALSWASGNGVAVVLKNLLKGPGWKGEVQGDSANNHQERDDSYTSLLRAAQEGHEAVVRLLIDNGADIESKDNYGHTPLARAAECGYEGVVSLLLDKDANMETRIKKNYMTPLLQAAQNGHEKVVRLLIDKGAKIEAKDTSSRTPLVWAAQEGHEAVARVLIANGADKEARDSKLRYTPVLWAIHNDHEAVFQLLIDRDDYTPLLWAARNGYKTELQLLLDKGANMEVKEDKNYRTALALATLNNDKSVVQILLNKGADTNTRDKNGRTPLSWATQKGYEAIVRLLVDSGADIETKDNDRYGYSPLLWAAQEGREEIVLFLLDKGADIEAKDDKNGRTALIWAAINERGTMTSLLLEKGADIEAKDNSGLTALVHAIDRGYQTVIRPLLAGGADIESRNTFGRTKLSRAAAKGDEKTVRWLIDNNADIEGRDNSDFTPLLWAAQEGREAIARLLVDLGVDIEVKDRRYYLSPLSWAARNGHETIVRLLLDKGADINTKDRNGDTPLLLATGKGNKAVAQLLIDRGAQT</sequence>
<dbReference type="Pfam" id="PF24883">
    <property type="entry name" value="NPHP3_N"/>
    <property type="match status" value="1"/>
</dbReference>
<feature type="repeat" description="ANK" evidence="3">
    <location>
        <begin position="547"/>
        <end position="579"/>
    </location>
</feature>
<feature type="domain" description="Nephrocystin 3-like N-terminal" evidence="5">
    <location>
        <begin position="1"/>
        <end position="141"/>
    </location>
</feature>
<evidence type="ECO:0008006" key="8">
    <source>
        <dbReference type="Google" id="ProtNLM"/>
    </source>
</evidence>
<evidence type="ECO:0000259" key="5">
    <source>
        <dbReference type="Pfam" id="PF24883"/>
    </source>
</evidence>
<feature type="domain" description="GPI inositol-deacylase winged helix" evidence="4">
    <location>
        <begin position="263"/>
        <end position="350"/>
    </location>
</feature>
<feature type="repeat" description="ANK" evidence="3">
    <location>
        <begin position="940"/>
        <end position="972"/>
    </location>
</feature>
<feature type="repeat" description="ANK" evidence="3">
    <location>
        <begin position="739"/>
        <end position="771"/>
    </location>
</feature>
<feature type="repeat" description="ANK" evidence="3">
    <location>
        <begin position="647"/>
        <end position="679"/>
    </location>
</feature>
<comment type="caution">
    <text evidence="6">The sequence shown here is derived from an EMBL/GenBank/DDBJ whole genome shotgun (WGS) entry which is preliminary data.</text>
</comment>
<dbReference type="Pfam" id="PF22939">
    <property type="entry name" value="WHD_GPIID"/>
    <property type="match status" value="1"/>
</dbReference>
<evidence type="ECO:0000259" key="4">
    <source>
        <dbReference type="Pfam" id="PF22939"/>
    </source>
</evidence>
<dbReference type="PANTHER" id="PTHR24173">
    <property type="entry name" value="ANKYRIN REPEAT CONTAINING"/>
    <property type="match status" value="1"/>
</dbReference>
<accession>A0AAN8RWR4</accession>
<dbReference type="Pfam" id="PF00023">
    <property type="entry name" value="Ank"/>
    <property type="match status" value="1"/>
</dbReference>
<feature type="repeat" description="ANK" evidence="3">
    <location>
        <begin position="807"/>
        <end position="839"/>
    </location>
</feature>
<feature type="repeat" description="ANK" evidence="3">
    <location>
        <begin position="907"/>
        <end position="939"/>
    </location>
</feature>
<dbReference type="SUPFAM" id="SSF52540">
    <property type="entry name" value="P-loop containing nucleoside triphosphate hydrolases"/>
    <property type="match status" value="1"/>
</dbReference>
<proteinExistence type="predicted"/>
<evidence type="ECO:0000256" key="1">
    <source>
        <dbReference type="ARBA" id="ARBA00022737"/>
    </source>
</evidence>
<dbReference type="InterPro" id="IPR054471">
    <property type="entry name" value="GPIID_WHD"/>
</dbReference>
<reference evidence="6 7" key="1">
    <citation type="submission" date="2019-10" db="EMBL/GenBank/DDBJ databases">
        <authorList>
            <person name="Palmer J.M."/>
        </authorList>
    </citation>
    <scope>NUCLEOTIDE SEQUENCE [LARGE SCALE GENOMIC DNA]</scope>
    <source>
        <strain evidence="6 7">TWF506</strain>
    </source>
</reference>
<keyword evidence="1" id="KW-0677">Repeat</keyword>
<evidence type="ECO:0000256" key="2">
    <source>
        <dbReference type="ARBA" id="ARBA00023043"/>
    </source>
</evidence>
<dbReference type="InterPro" id="IPR027417">
    <property type="entry name" value="P-loop_NTPase"/>
</dbReference>
<feature type="repeat" description="ANK" evidence="3">
    <location>
        <begin position="874"/>
        <end position="906"/>
    </location>
</feature>
<dbReference type="Pfam" id="PF13637">
    <property type="entry name" value="Ank_4"/>
    <property type="match status" value="1"/>
</dbReference>
<dbReference type="SMART" id="SM00248">
    <property type="entry name" value="ANK"/>
    <property type="match status" value="16"/>
</dbReference>
<feature type="repeat" description="ANK" evidence="3">
    <location>
        <begin position="614"/>
        <end position="646"/>
    </location>
</feature>
<feature type="repeat" description="ANK" evidence="3">
    <location>
        <begin position="841"/>
        <end position="873"/>
    </location>
</feature>
<keyword evidence="2 3" id="KW-0040">ANK repeat</keyword>
<dbReference type="InterPro" id="IPR036770">
    <property type="entry name" value="Ankyrin_rpt-contain_sf"/>
</dbReference>
<evidence type="ECO:0000313" key="6">
    <source>
        <dbReference type="EMBL" id="KAK6512805.1"/>
    </source>
</evidence>
<feature type="repeat" description="ANK" evidence="3">
    <location>
        <begin position="1007"/>
        <end position="1034"/>
    </location>
</feature>
<evidence type="ECO:0000256" key="3">
    <source>
        <dbReference type="PROSITE-ProRule" id="PRU00023"/>
    </source>
</evidence>
<protein>
    <recommendedName>
        <fullName evidence="8">NACHT domain-containing protein</fullName>
    </recommendedName>
</protein>
<dbReference type="SUPFAM" id="SSF48403">
    <property type="entry name" value="Ankyrin repeat"/>
    <property type="match status" value="2"/>
</dbReference>